<dbReference type="EMBL" id="CP014242">
    <property type="protein sequence ID" value="AMD19030.1"/>
    <property type="molecule type" value="Genomic_DNA"/>
</dbReference>
<keyword evidence="2" id="KW-1185">Reference proteome</keyword>
<protein>
    <submittedName>
        <fullName evidence="1">HBR129Wp</fullName>
    </submittedName>
</protein>
<evidence type="ECO:0000313" key="2">
    <source>
        <dbReference type="Proteomes" id="UP000243052"/>
    </source>
</evidence>
<accession>A0A125RE00</accession>
<dbReference type="STRING" id="45286.A0A125RE00"/>
<organism evidence="1 2">
    <name type="scientific">Eremothecium sinecaudum</name>
    <dbReference type="NCBI Taxonomy" id="45286"/>
    <lineage>
        <taxon>Eukaryota</taxon>
        <taxon>Fungi</taxon>
        <taxon>Dikarya</taxon>
        <taxon>Ascomycota</taxon>
        <taxon>Saccharomycotina</taxon>
        <taxon>Saccharomycetes</taxon>
        <taxon>Saccharomycetales</taxon>
        <taxon>Saccharomycetaceae</taxon>
        <taxon>Eremothecium</taxon>
    </lineage>
</organism>
<dbReference type="AlphaFoldDB" id="A0A125RE00"/>
<dbReference type="GeneID" id="28722482"/>
<proteinExistence type="predicted"/>
<sequence>MYEPKLMENESRLNACNNESRLNACNNEDEESIDEMFAALEDDTEFLTRYREERIEQLSAHIKEIKRNTGDSDYGLVNTIDNEGELIRLSTSSDRVVIHFFIGSFNRCKIMDHKLAALAKHHLRTKFLRINAECCPFLVNKIGIKVLPFTIAYVNGVEKCRIVGFEGLGGNQPHDFSLKALERLLKASGVLPTILEDLHVQRAGADSADSDLDI</sequence>
<dbReference type="Gene3D" id="3.40.30.10">
    <property type="entry name" value="Glutaredoxin"/>
    <property type="match status" value="1"/>
</dbReference>
<dbReference type="RefSeq" id="XP_017986026.1">
    <property type="nucleotide sequence ID" value="XM_018130537.1"/>
</dbReference>
<gene>
    <name evidence="1" type="ORF">AW171_hschr2839</name>
</gene>
<dbReference type="CDD" id="cd02989">
    <property type="entry name" value="Phd_like_TxnDC9"/>
    <property type="match status" value="1"/>
</dbReference>
<dbReference type="SUPFAM" id="SSF52833">
    <property type="entry name" value="Thioredoxin-like"/>
    <property type="match status" value="1"/>
</dbReference>
<dbReference type="InterPro" id="IPR036249">
    <property type="entry name" value="Thioredoxin-like_sf"/>
</dbReference>
<dbReference type="Proteomes" id="UP000243052">
    <property type="component" value="Chromosome ii"/>
</dbReference>
<name>A0A125RE00_9SACH</name>
<evidence type="ECO:0000313" key="1">
    <source>
        <dbReference type="EMBL" id="AMD19030.1"/>
    </source>
</evidence>
<dbReference type="OrthoDB" id="10257948at2759"/>
<dbReference type="PANTHER" id="PTHR21148">
    <property type="entry name" value="THIOREDOXIN DOMAIN-CONTAINING PROTEIN 9"/>
    <property type="match status" value="1"/>
</dbReference>
<reference evidence="1 2" key="1">
    <citation type="submission" date="2016-01" db="EMBL/GenBank/DDBJ databases">
        <title>Genome sequence of the yeast Holleya sinecauda.</title>
        <authorList>
            <person name="Dietrich F.S."/>
        </authorList>
    </citation>
    <scope>NUCLEOTIDE SEQUENCE [LARGE SCALE GENOMIC DNA]</scope>
    <source>
        <strain evidence="1 2">ATCC 58844</strain>
    </source>
</reference>